<evidence type="ECO:0000313" key="3">
    <source>
        <dbReference type="Proteomes" id="UP000054498"/>
    </source>
</evidence>
<dbReference type="AlphaFoldDB" id="A0A0D2K6E0"/>
<protein>
    <recommendedName>
        <fullName evidence="1">Protein ENHANCED DISEASE RESISTANCE 2 C-terminal domain-containing protein</fullName>
    </recommendedName>
</protein>
<proteinExistence type="predicted"/>
<dbReference type="GeneID" id="25733959"/>
<sequence length="92" mass="10014">MSFGAPSHPSSLGACPDDPLDAGPEWTPFDFTLSRFLHATDYERNGTFKLIPHCAKGSWIISQTVGTTPVILGRKLPTTTYVITDRHVVALS</sequence>
<reference evidence="2 3" key="1">
    <citation type="journal article" date="2013" name="BMC Genomics">
        <title>Reconstruction of the lipid metabolism for the microalga Monoraphidium neglectum from its genome sequence reveals characteristics suitable for biofuel production.</title>
        <authorList>
            <person name="Bogen C."/>
            <person name="Al-Dilaimi A."/>
            <person name="Albersmeier A."/>
            <person name="Wichmann J."/>
            <person name="Grundmann M."/>
            <person name="Rupp O."/>
            <person name="Lauersen K.J."/>
            <person name="Blifernez-Klassen O."/>
            <person name="Kalinowski J."/>
            <person name="Goesmann A."/>
            <person name="Mussgnug J.H."/>
            <person name="Kruse O."/>
        </authorList>
    </citation>
    <scope>NUCLEOTIDE SEQUENCE [LARGE SCALE GENOMIC DNA]</scope>
    <source>
        <strain evidence="2 3">SAG 48.87</strain>
    </source>
</reference>
<dbReference type="Proteomes" id="UP000054498">
    <property type="component" value="Unassembled WGS sequence"/>
</dbReference>
<dbReference type="RefSeq" id="XP_013890763.1">
    <property type="nucleotide sequence ID" value="XM_014035309.1"/>
</dbReference>
<organism evidence="2 3">
    <name type="scientific">Monoraphidium neglectum</name>
    <dbReference type="NCBI Taxonomy" id="145388"/>
    <lineage>
        <taxon>Eukaryota</taxon>
        <taxon>Viridiplantae</taxon>
        <taxon>Chlorophyta</taxon>
        <taxon>core chlorophytes</taxon>
        <taxon>Chlorophyceae</taxon>
        <taxon>CS clade</taxon>
        <taxon>Sphaeropleales</taxon>
        <taxon>Selenastraceae</taxon>
        <taxon>Monoraphidium</taxon>
    </lineage>
</organism>
<dbReference type="InterPro" id="IPR009769">
    <property type="entry name" value="EDR2_C"/>
</dbReference>
<dbReference type="EMBL" id="KK106338">
    <property type="protein sequence ID" value="KIY91743.1"/>
    <property type="molecule type" value="Genomic_DNA"/>
</dbReference>
<name>A0A0D2K6E0_9CHLO</name>
<evidence type="ECO:0000313" key="2">
    <source>
        <dbReference type="EMBL" id="KIY91743.1"/>
    </source>
</evidence>
<dbReference type="OrthoDB" id="9970435at2759"/>
<accession>A0A0D2K6E0</accession>
<gene>
    <name evidence="2" type="ORF">MNEG_16221</name>
</gene>
<feature type="domain" description="Protein ENHANCED DISEASE RESISTANCE 2 C-terminal" evidence="1">
    <location>
        <begin position="33"/>
        <end position="82"/>
    </location>
</feature>
<dbReference type="InterPro" id="IPR045096">
    <property type="entry name" value="EDR2-like"/>
</dbReference>
<dbReference type="KEGG" id="mng:MNEG_16221"/>
<keyword evidence="3" id="KW-1185">Reference proteome</keyword>
<dbReference type="PANTHER" id="PTHR12136">
    <property type="entry name" value="ENHANCED DISEASE RESISTANCE-RELATED"/>
    <property type="match status" value="1"/>
</dbReference>
<dbReference type="Pfam" id="PF07059">
    <property type="entry name" value="EDR2_C"/>
    <property type="match status" value="1"/>
</dbReference>
<evidence type="ECO:0000259" key="1">
    <source>
        <dbReference type="Pfam" id="PF07059"/>
    </source>
</evidence>
<dbReference type="PANTHER" id="PTHR12136:SF41">
    <property type="entry name" value="PLECKSTRIN HOMOLOGY (PH) AND LIPID-BINDING START DOMAINS-CONTAINING PROTEIN"/>
    <property type="match status" value="1"/>
</dbReference>